<dbReference type="Proteomes" id="UP000326553">
    <property type="component" value="Chromosome"/>
</dbReference>
<dbReference type="EMBL" id="CP023695">
    <property type="protein sequence ID" value="QEV20601.1"/>
    <property type="molecule type" value="Genomic_DNA"/>
</dbReference>
<evidence type="ECO:0000313" key="1">
    <source>
        <dbReference type="EMBL" id="QEV20601.1"/>
    </source>
</evidence>
<name>A0A5J6HQJ3_STRAD</name>
<dbReference type="KEGG" id="salw:CP975_26385"/>
<proteinExistence type="predicted"/>
<accession>A0A5J6HQJ3</accession>
<organism evidence="1 2">
    <name type="scientific">Streptomyces alboniger</name>
    <dbReference type="NCBI Taxonomy" id="132473"/>
    <lineage>
        <taxon>Bacteria</taxon>
        <taxon>Bacillati</taxon>
        <taxon>Actinomycetota</taxon>
        <taxon>Actinomycetes</taxon>
        <taxon>Kitasatosporales</taxon>
        <taxon>Streptomycetaceae</taxon>
        <taxon>Streptomyces</taxon>
        <taxon>Streptomyces aurantiacus group</taxon>
    </lineage>
</organism>
<evidence type="ECO:0000313" key="2">
    <source>
        <dbReference type="Proteomes" id="UP000326553"/>
    </source>
</evidence>
<keyword evidence="2" id="KW-1185">Reference proteome</keyword>
<sequence>MASWRCFSALTAAAYSSFPSTLFGEGMSFTVFGSARLSRGGMEARTDANPAPAEAMCTPAASAKSESLCVSLTRFLPHLRKAWPASPSQSTLSMC</sequence>
<reference evidence="1 2" key="1">
    <citation type="submission" date="2017-09" db="EMBL/GenBank/DDBJ databases">
        <authorList>
            <person name="Lee N."/>
            <person name="Cho B.-K."/>
        </authorList>
    </citation>
    <scope>NUCLEOTIDE SEQUENCE [LARGE SCALE GENOMIC DNA]</scope>
    <source>
        <strain evidence="1 2">ATCC 12461</strain>
    </source>
</reference>
<gene>
    <name evidence="1" type="ORF">CP975_26385</name>
</gene>
<protein>
    <submittedName>
        <fullName evidence="1">Uncharacterized protein</fullName>
    </submittedName>
</protein>
<dbReference type="AlphaFoldDB" id="A0A5J6HQJ3"/>
<dbReference type="OrthoDB" id="4311728at2"/>